<reference evidence="3 4" key="2">
    <citation type="submission" date="2016-05" db="EMBL/GenBank/DDBJ databases">
        <title>Lineage-specific infection strategies underlie the spectrum of fungal disease in amphibians.</title>
        <authorList>
            <person name="Cuomo C.A."/>
            <person name="Farrer R.A."/>
            <person name="James T."/>
            <person name="Longcore J."/>
            <person name="Birren B."/>
        </authorList>
    </citation>
    <scope>NUCLEOTIDE SEQUENCE [LARGE SCALE GENOMIC DNA]</scope>
    <source>
        <strain evidence="3 4">JEL423</strain>
    </source>
</reference>
<protein>
    <submittedName>
        <fullName evidence="3">Uncharacterized protein</fullName>
    </submittedName>
</protein>
<dbReference type="AlphaFoldDB" id="A0A177WJ02"/>
<organism evidence="3 4">
    <name type="scientific">Batrachochytrium dendrobatidis (strain JEL423)</name>
    <dbReference type="NCBI Taxonomy" id="403673"/>
    <lineage>
        <taxon>Eukaryota</taxon>
        <taxon>Fungi</taxon>
        <taxon>Fungi incertae sedis</taxon>
        <taxon>Chytridiomycota</taxon>
        <taxon>Chytridiomycota incertae sedis</taxon>
        <taxon>Chytridiomycetes</taxon>
        <taxon>Rhizophydiales</taxon>
        <taxon>Rhizophydiales incertae sedis</taxon>
        <taxon>Batrachochytrium</taxon>
    </lineage>
</organism>
<sequence>MEQPELLLISEHSNQTDKLQELFNSDSSADTVKLDQLLQGSTHQIRTLYLTAIHKYHNKHRLYTELCARFKSLQDDFVYNIKLIKDRDAELESLEMVIADLKAISHDSDARIGELKMALSERMSESSALKSALQTSELEHQEILRKTHRIYNDDIEKLADKMKAKADELELEKSKYLVQIKTAIQDSDLQKSTFDSQIASLKRDHDAEIRSQKQAFEAGLTDAEHRVAKRDSEIAALKAMHHAHQISLNEQIAINQDLDKRLRQKQWDMTDCNKMTAERISELELIIQRGNEESDIDRQEYNTKLSEIQLKAEQQTKILNAEIERLESQVSNLNLKLQESHSIINSNQNQHHDTVVALKNEVQVLKHSCFDLEEHVESLKSTMSEMERNHSQELFASHKDITHLHAKITRLETDVDNRRNDVKLLKTEISERIAKKRELEKQLLQEIQTREKSLVEQERQHELNMDIVTKQFQEEIQMAHAEARALESSMQRQSNYTEQSIDPQMENLINENLKLRGIVREMRQEMESLQTQLLQPQMNDDYPPSPPARPPNQYAVDSHFQQNHLRPKDVLNDNYNLEVAGSLETHRQVHSTRQLNSESSQKHDFRPVFSQKQDLSNFSDTNAEMDDLKRRLDACLNDFQIVCNERDQFMDMSNTLRAERRLAETQSKKYLDSSTQTTTKQHKPVSPIVVTDMLKVQAAPMNPSKEPLIRTLPVSTRIRQKPRRRLIVTASTNQSASIPTHTTPLESLTNSEKKALVAMALRSRGVRNWNDQHDALS</sequence>
<feature type="coiled-coil region" evidence="1">
    <location>
        <begin position="152"/>
        <end position="186"/>
    </location>
</feature>
<dbReference type="OrthoDB" id="568502at2759"/>
<dbReference type="VEuPathDB" id="FungiDB:BDEG_23506"/>
<accession>A0A177WJ02</accession>
<feature type="coiled-coil region" evidence="1">
    <location>
        <begin position="309"/>
        <end position="343"/>
    </location>
</feature>
<feature type="coiled-coil region" evidence="1">
    <location>
        <begin position="369"/>
        <end position="460"/>
    </location>
</feature>
<feature type="coiled-coil region" evidence="1">
    <location>
        <begin position="505"/>
        <end position="532"/>
    </location>
</feature>
<evidence type="ECO:0000256" key="2">
    <source>
        <dbReference type="SAM" id="MobiDB-lite"/>
    </source>
</evidence>
<dbReference type="Proteomes" id="UP000077115">
    <property type="component" value="Unassembled WGS sequence"/>
</dbReference>
<dbReference type="GO" id="GO:0007020">
    <property type="term" value="P:microtubule nucleation"/>
    <property type="evidence" value="ECO:0007669"/>
    <property type="project" value="TreeGrafter"/>
</dbReference>
<gene>
    <name evidence="3" type="ORF">BDEG_23506</name>
</gene>
<dbReference type="EMBL" id="DS022303">
    <property type="protein sequence ID" value="OAJ39675.1"/>
    <property type="molecule type" value="Genomic_DNA"/>
</dbReference>
<evidence type="ECO:0000313" key="4">
    <source>
        <dbReference type="Proteomes" id="UP000077115"/>
    </source>
</evidence>
<name>A0A177WJ02_BATDL</name>
<dbReference type="GO" id="GO:0045931">
    <property type="term" value="P:positive regulation of mitotic cell cycle"/>
    <property type="evidence" value="ECO:0007669"/>
    <property type="project" value="TreeGrafter"/>
</dbReference>
<keyword evidence="1" id="KW-0175">Coiled coil</keyword>
<evidence type="ECO:0000256" key="1">
    <source>
        <dbReference type="SAM" id="Coils"/>
    </source>
</evidence>
<feature type="region of interest" description="Disordered" evidence="2">
    <location>
        <begin position="585"/>
        <end position="608"/>
    </location>
</feature>
<dbReference type="STRING" id="403673.A0A177WJ02"/>
<reference evidence="3 4" key="1">
    <citation type="submission" date="2006-10" db="EMBL/GenBank/DDBJ databases">
        <title>The Genome Sequence of Batrachochytrium dendrobatidis JEL423.</title>
        <authorList>
            <consortium name="The Broad Institute Genome Sequencing Platform"/>
            <person name="Birren B."/>
            <person name="Lander E."/>
            <person name="Galagan J."/>
            <person name="Cuomo C."/>
            <person name="Devon K."/>
            <person name="Jaffe D."/>
            <person name="Butler J."/>
            <person name="Alvarez P."/>
            <person name="Gnerre S."/>
            <person name="Grabherr M."/>
            <person name="Kleber M."/>
            <person name="Mauceli E."/>
            <person name="Brockman W."/>
            <person name="Young S."/>
            <person name="LaButti K."/>
            <person name="Sykes S."/>
            <person name="DeCaprio D."/>
            <person name="Crawford M."/>
            <person name="Koehrsen M."/>
            <person name="Engels R."/>
            <person name="Montgomery P."/>
            <person name="Pearson M."/>
            <person name="Howarth C."/>
            <person name="Larson L."/>
            <person name="White J."/>
            <person name="O'Leary S."/>
            <person name="Kodira C."/>
            <person name="Zeng Q."/>
            <person name="Yandava C."/>
            <person name="Alvarado L."/>
            <person name="Longcore J."/>
            <person name="James T."/>
        </authorList>
    </citation>
    <scope>NUCLEOTIDE SEQUENCE [LARGE SCALE GENOMIC DNA]</scope>
    <source>
        <strain evidence="3 4">JEL423</strain>
    </source>
</reference>
<evidence type="ECO:0000313" key="3">
    <source>
        <dbReference type="EMBL" id="OAJ39675.1"/>
    </source>
</evidence>
<proteinExistence type="predicted"/>
<dbReference type="PANTHER" id="PTHR46725">
    <property type="entry name" value="COILED-COIL DOMAIN-CONTAINING PROTEIN 57"/>
    <property type="match status" value="1"/>
</dbReference>
<dbReference type="GO" id="GO:0060271">
    <property type="term" value="P:cilium assembly"/>
    <property type="evidence" value="ECO:0007669"/>
    <property type="project" value="TreeGrafter"/>
</dbReference>
<dbReference type="InterPro" id="IPR042481">
    <property type="entry name" value="CCDC57"/>
</dbReference>
<dbReference type="GO" id="GO:0005876">
    <property type="term" value="C:spindle microtubule"/>
    <property type="evidence" value="ECO:0007669"/>
    <property type="project" value="TreeGrafter"/>
</dbReference>
<dbReference type="PANTHER" id="PTHR46725:SF1">
    <property type="entry name" value="COILED-COIL DOMAIN-CONTAINING PROTEIN 57"/>
    <property type="match status" value="1"/>
</dbReference>